<protein>
    <submittedName>
        <fullName evidence="7">6812_t:CDS:1</fullName>
    </submittedName>
</protein>
<dbReference type="EMBL" id="CAJVPY010004681">
    <property type="protein sequence ID" value="CAG8625441.1"/>
    <property type="molecule type" value="Genomic_DNA"/>
</dbReference>
<dbReference type="GO" id="GO:0000981">
    <property type="term" value="F:DNA-binding transcription factor activity, RNA polymerase II-specific"/>
    <property type="evidence" value="ECO:0007669"/>
    <property type="project" value="TreeGrafter"/>
</dbReference>
<dbReference type="Proteomes" id="UP000789405">
    <property type="component" value="Unassembled WGS sequence"/>
</dbReference>
<dbReference type="InterPro" id="IPR046360">
    <property type="entry name" value="T-box_DNA-bd"/>
</dbReference>
<keyword evidence="4" id="KW-0539">Nucleus</keyword>
<evidence type="ECO:0000256" key="1">
    <source>
        <dbReference type="ARBA" id="ARBA00023015"/>
    </source>
</evidence>
<keyword evidence="1" id="KW-0805">Transcription regulation</keyword>
<feature type="compositionally biased region" description="Low complexity" evidence="5">
    <location>
        <begin position="245"/>
        <end position="254"/>
    </location>
</feature>
<dbReference type="PANTHER" id="PTHR11267:SF199">
    <property type="entry name" value="T-BOX PROTEIN 36-RELATED"/>
    <property type="match status" value="1"/>
</dbReference>
<dbReference type="GO" id="GO:0001708">
    <property type="term" value="P:cell fate specification"/>
    <property type="evidence" value="ECO:0007669"/>
    <property type="project" value="TreeGrafter"/>
</dbReference>
<name>A0A9N9GPJ3_9GLOM</name>
<keyword evidence="2" id="KW-0238">DNA-binding</keyword>
<sequence>MNIHRLLDNSEEVYSSVVFNKEFNEDNNQEYINQEAPAENKNVGPDFIFSGNLSTYDYFASRDNRNSSGRTLSPLPSFIRPYEFSSLSPTNSKEKNIYYEPRERLLLDGAELWSQFYRVENEMIITKSGRCMFPLLKYKPVNLDPSAKYSFIVDFIQVSPTRFRFKKGSWVSIGIDKRKFSLSNLGNRNGRIKTGMVGGRPFTHPDSPQSGAYWMDSGVNFPKIKLTNRPCHNNQSKSKKRGRPRNSGSNNSSSLPDGHFCLTSFHKYQPRVKMIKHATDINDHDQEIITAFEETTFIAVTHYQNDAVNSLKKNYNPHAKGFKDMDSKDLDCDQLYYSDETEISDNESQNEFDSDFDRADENDNLRDKIRLDNDSFFKSTSSSGSMDLLTSEKSGTATKKIRPNFTRHVSAEEIRTRQTGIYHSNNRTKVTKYASKDQHAISENIIPNHETHNWLDLNISSNLKNASSKHRPKLDKSISMPSFKFFDPFNKSLITPISPHKIDQQPTATGFPWITKRTHNDYDRDTNMTQRQFKLNAFQPKERSKDESDDELPQRCAPYQNTHQWAFPVTPPTPISPNGKGFTISPPINPYLSRLERAENENMKLREFIRERYGIEAEKEADAVVALGRNS</sequence>
<evidence type="ECO:0000256" key="2">
    <source>
        <dbReference type="ARBA" id="ARBA00023125"/>
    </source>
</evidence>
<dbReference type="InterPro" id="IPR008967">
    <property type="entry name" value="p53-like_TF_DNA-bd_sf"/>
</dbReference>
<dbReference type="GO" id="GO:0000785">
    <property type="term" value="C:chromatin"/>
    <property type="evidence" value="ECO:0007669"/>
    <property type="project" value="TreeGrafter"/>
</dbReference>
<evidence type="ECO:0000313" key="8">
    <source>
        <dbReference type="Proteomes" id="UP000789405"/>
    </source>
</evidence>
<dbReference type="GO" id="GO:0000978">
    <property type="term" value="F:RNA polymerase II cis-regulatory region sequence-specific DNA binding"/>
    <property type="evidence" value="ECO:0007669"/>
    <property type="project" value="InterPro"/>
</dbReference>
<reference evidence="7" key="1">
    <citation type="submission" date="2021-06" db="EMBL/GenBank/DDBJ databases">
        <authorList>
            <person name="Kallberg Y."/>
            <person name="Tangrot J."/>
            <person name="Rosling A."/>
        </authorList>
    </citation>
    <scope>NUCLEOTIDE SEQUENCE</scope>
    <source>
        <strain evidence="7">MA453B</strain>
    </source>
</reference>
<dbReference type="AlphaFoldDB" id="A0A9N9GPJ3"/>
<dbReference type="InterPro" id="IPR001699">
    <property type="entry name" value="TF_T-box"/>
</dbReference>
<evidence type="ECO:0000313" key="7">
    <source>
        <dbReference type="EMBL" id="CAG8625441.1"/>
    </source>
</evidence>
<evidence type="ECO:0000256" key="4">
    <source>
        <dbReference type="ARBA" id="ARBA00023242"/>
    </source>
</evidence>
<organism evidence="7 8">
    <name type="scientific">Dentiscutata erythropus</name>
    <dbReference type="NCBI Taxonomy" id="1348616"/>
    <lineage>
        <taxon>Eukaryota</taxon>
        <taxon>Fungi</taxon>
        <taxon>Fungi incertae sedis</taxon>
        <taxon>Mucoromycota</taxon>
        <taxon>Glomeromycotina</taxon>
        <taxon>Glomeromycetes</taxon>
        <taxon>Diversisporales</taxon>
        <taxon>Gigasporaceae</taxon>
        <taxon>Dentiscutata</taxon>
    </lineage>
</organism>
<proteinExistence type="predicted"/>
<gene>
    <name evidence="7" type="ORF">DERYTH_LOCUS8862</name>
</gene>
<evidence type="ECO:0000256" key="3">
    <source>
        <dbReference type="ARBA" id="ARBA00023163"/>
    </source>
</evidence>
<evidence type="ECO:0000256" key="5">
    <source>
        <dbReference type="SAM" id="MobiDB-lite"/>
    </source>
</evidence>
<dbReference type="SUPFAM" id="SSF49417">
    <property type="entry name" value="p53-like transcription factors"/>
    <property type="match status" value="1"/>
</dbReference>
<dbReference type="Pfam" id="PF00907">
    <property type="entry name" value="T-box"/>
    <property type="match status" value="1"/>
</dbReference>
<dbReference type="GO" id="GO:0005634">
    <property type="term" value="C:nucleus"/>
    <property type="evidence" value="ECO:0007669"/>
    <property type="project" value="InterPro"/>
</dbReference>
<dbReference type="PROSITE" id="PS50252">
    <property type="entry name" value="TBOX_3"/>
    <property type="match status" value="1"/>
</dbReference>
<keyword evidence="8" id="KW-1185">Reference proteome</keyword>
<comment type="caution">
    <text evidence="7">The sequence shown here is derived from an EMBL/GenBank/DDBJ whole genome shotgun (WGS) entry which is preliminary data.</text>
</comment>
<dbReference type="Gene3D" id="2.60.40.820">
    <property type="entry name" value="Transcription factor, T-box"/>
    <property type="match status" value="1"/>
</dbReference>
<dbReference type="OrthoDB" id="7442607at2759"/>
<dbReference type="InterPro" id="IPR036960">
    <property type="entry name" value="T-box_sf"/>
</dbReference>
<feature type="domain" description="T-box" evidence="6">
    <location>
        <begin position="107"/>
        <end position="324"/>
    </location>
</feature>
<dbReference type="GO" id="GO:0045893">
    <property type="term" value="P:positive regulation of DNA-templated transcription"/>
    <property type="evidence" value="ECO:0007669"/>
    <property type="project" value="InterPro"/>
</dbReference>
<dbReference type="PANTHER" id="PTHR11267">
    <property type="entry name" value="T-BOX PROTEIN-RELATED"/>
    <property type="match status" value="1"/>
</dbReference>
<evidence type="ECO:0000259" key="6">
    <source>
        <dbReference type="PROSITE" id="PS50252"/>
    </source>
</evidence>
<feature type="region of interest" description="Disordered" evidence="5">
    <location>
        <begin position="224"/>
        <end position="255"/>
    </location>
</feature>
<keyword evidence="3" id="KW-0804">Transcription</keyword>
<dbReference type="SMART" id="SM00425">
    <property type="entry name" value="TBOX"/>
    <property type="match status" value="1"/>
</dbReference>
<accession>A0A9N9GPJ3</accession>